<dbReference type="EMBL" id="CAFBLQ010000033">
    <property type="protein sequence ID" value="CAB4865096.1"/>
    <property type="molecule type" value="Genomic_DNA"/>
</dbReference>
<proteinExistence type="predicted"/>
<reference evidence="1" key="1">
    <citation type="submission" date="2020-05" db="EMBL/GenBank/DDBJ databases">
        <authorList>
            <person name="Chiriac C."/>
            <person name="Salcher M."/>
            <person name="Ghai R."/>
            <person name="Kavagutti S V."/>
        </authorList>
    </citation>
    <scope>NUCLEOTIDE SEQUENCE</scope>
</reference>
<sequence length="226" mass="23462">MTDVRPETGSLWVEIITVDAPQPAGRIPRPVAVAGEATLGAAVGAARLGVAAGLLGWRAAGSAGRALGALPGVATAGRMAEAAVEPLAQDGRRIRGDVSRASVEALQAALETIVTRVLLVTDVDAIVRRVDVDAIIDRIDVNDIIDRIDIEAIVEETRLGTIVARSTSGFASEALDAAREQTATVDGLAIRIVNRLLRREEADLPLGPPLLFGNDVPDSANEDGDG</sequence>
<protein>
    <submittedName>
        <fullName evidence="1">Unannotated protein</fullName>
    </submittedName>
</protein>
<organism evidence="1">
    <name type="scientific">freshwater metagenome</name>
    <dbReference type="NCBI Taxonomy" id="449393"/>
    <lineage>
        <taxon>unclassified sequences</taxon>
        <taxon>metagenomes</taxon>
        <taxon>ecological metagenomes</taxon>
    </lineage>
</organism>
<accession>A0A6J7D3Y5</accession>
<name>A0A6J7D3Y5_9ZZZZ</name>
<dbReference type="AlphaFoldDB" id="A0A6J7D3Y5"/>
<gene>
    <name evidence="1" type="ORF">UFOPK3423_00447</name>
</gene>
<evidence type="ECO:0000313" key="1">
    <source>
        <dbReference type="EMBL" id="CAB4865096.1"/>
    </source>
</evidence>